<dbReference type="Proteomes" id="UP000299102">
    <property type="component" value="Unassembled WGS sequence"/>
</dbReference>
<keyword evidence="4" id="KW-1185">Reference proteome</keyword>
<dbReference type="InterPro" id="IPR029526">
    <property type="entry name" value="PGBD"/>
</dbReference>
<feature type="domain" description="PiggyBac transposable element-derived protein" evidence="2">
    <location>
        <begin position="145"/>
        <end position="499"/>
    </location>
</feature>
<evidence type="ECO:0000256" key="1">
    <source>
        <dbReference type="SAM" id="MobiDB-lite"/>
    </source>
</evidence>
<evidence type="ECO:0000259" key="2">
    <source>
        <dbReference type="Pfam" id="PF13843"/>
    </source>
</evidence>
<dbReference type="PANTHER" id="PTHR46599:SF6">
    <property type="entry name" value="DUAL SPECIFICITY PHOSPHATASE 26"/>
    <property type="match status" value="1"/>
</dbReference>
<dbReference type="STRING" id="151549.A0A4C1ZEI5"/>
<dbReference type="Pfam" id="PF13843">
    <property type="entry name" value="DDE_Tnp_1_7"/>
    <property type="match status" value="1"/>
</dbReference>
<reference evidence="3 4" key="1">
    <citation type="journal article" date="2019" name="Commun. Biol.">
        <title>The bagworm genome reveals a unique fibroin gene that provides high tensile strength.</title>
        <authorList>
            <person name="Kono N."/>
            <person name="Nakamura H."/>
            <person name="Ohtoshi R."/>
            <person name="Tomita M."/>
            <person name="Numata K."/>
            <person name="Arakawa K."/>
        </authorList>
    </citation>
    <scope>NUCLEOTIDE SEQUENCE [LARGE SCALE GENOMIC DNA]</scope>
</reference>
<name>A0A4C1ZEI5_EUMVA</name>
<accession>A0A4C1ZEI5</accession>
<feature type="region of interest" description="Disordered" evidence="1">
    <location>
        <begin position="50"/>
        <end position="71"/>
    </location>
</feature>
<comment type="caution">
    <text evidence="3">The sequence shown here is derived from an EMBL/GenBank/DDBJ whole genome shotgun (WGS) entry which is preliminary data.</text>
</comment>
<dbReference type="PANTHER" id="PTHR46599">
    <property type="entry name" value="PIGGYBAC TRANSPOSABLE ELEMENT-DERIVED PROTEIN 4"/>
    <property type="match status" value="1"/>
</dbReference>
<organism evidence="3 4">
    <name type="scientific">Eumeta variegata</name>
    <name type="common">Bagworm moth</name>
    <name type="synonym">Eumeta japonica</name>
    <dbReference type="NCBI Taxonomy" id="151549"/>
    <lineage>
        <taxon>Eukaryota</taxon>
        <taxon>Metazoa</taxon>
        <taxon>Ecdysozoa</taxon>
        <taxon>Arthropoda</taxon>
        <taxon>Hexapoda</taxon>
        <taxon>Insecta</taxon>
        <taxon>Pterygota</taxon>
        <taxon>Neoptera</taxon>
        <taxon>Endopterygota</taxon>
        <taxon>Lepidoptera</taxon>
        <taxon>Glossata</taxon>
        <taxon>Ditrysia</taxon>
        <taxon>Tineoidea</taxon>
        <taxon>Psychidae</taxon>
        <taxon>Oiketicinae</taxon>
        <taxon>Eumeta</taxon>
    </lineage>
</organism>
<evidence type="ECO:0000313" key="4">
    <source>
        <dbReference type="Proteomes" id="UP000299102"/>
    </source>
</evidence>
<dbReference type="AlphaFoldDB" id="A0A4C1ZEI5"/>
<evidence type="ECO:0000313" key="3">
    <source>
        <dbReference type="EMBL" id="GBP85802.1"/>
    </source>
</evidence>
<protein>
    <submittedName>
        <fullName evidence="3">PiggyBac transposable element-derived protein 4</fullName>
    </submittedName>
</protein>
<sequence>MDVNNEYFVRWLEEELSDVEDTLDESCSDVEPEDLEVPVILEDCESDDCLQVSSSDEQSADGQPEGGLSTQRFSVSRMSVEEFSSEDEVPLSQLQTRNRNYFGKNRFRWSSVPIASRTRTQRHNIVSQAQGLQSAYHHVLNDSTTPLDLWSLLFTDEMLENIVIHTNDKIRQLRPKYKKQGCVHDVDLIELKAFIGFVFYTAIFKENREHYTSWYSSDGSGREIYRCILSKNRFEILMKAIRFDDAETRAQRRETDISAPIAELFSSFIQNCQKVYSIGTCVCIDEMLVAFRGRCRFRMFMPKKPAKYGLKIMCLTDARNGYLLNTYLYLGKDSDGINLTPEQTRFSKPTQAVLRLISPIEGSNRNVTADNWFCSVELVDVLKDKKLSLVGTLKKNKKEIPPEFKPNRRREIGTSLFGFTKNITLTSFVPKKNSAVVLISSMHHTANVDDNTKKPEIILYYNNTKIGVDLLNQRCSNYTTARRTQRWPLCIFYRLLDISASDTYVMSLQNQAQKTGSRFKFIKQLAEELTRPHMKRRENNEHTPRDIKTSIRQILKIADELPTVSGADYLETPFPRGNLSMRNTESSWSSSPMDIRKPRGVTMREQKVGDDEDLERDHELYRPPDLTHANNALIEAYNRLAQTFIGGLISDTRDHGSLQSDIINLLEENCSVDRKKTEKHPCLYTLTHVGVDNVGTSQLPPAQRLAPSAPPAS</sequence>
<proteinExistence type="predicted"/>
<dbReference type="EMBL" id="BGZK01001760">
    <property type="protein sequence ID" value="GBP85802.1"/>
    <property type="molecule type" value="Genomic_DNA"/>
</dbReference>
<feature type="compositionally biased region" description="Polar residues" evidence="1">
    <location>
        <begin position="51"/>
        <end position="61"/>
    </location>
</feature>
<dbReference type="OrthoDB" id="8191541at2759"/>
<gene>
    <name evidence="3" type="primary">PGBD4</name>
    <name evidence="3" type="ORF">EVAR_77906_1</name>
</gene>